<dbReference type="EMBL" id="JACCJC010000006">
    <property type="protein sequence ID" value="KAF6239334.1"/>
    <property type="molecule type" value="Genomic_DNA"/>
</dbReference>
<organism evidence="1 2">
    <name type="scientific">Letharia columbiana</name>
    <dbReference type="NCBI Taxonomy" id="112416"/>
    <lineage>
        <taxon>Eukaryota</taxon>
        <taxon>Fungi</taxon>
        <taxon>Dikarya</taxon>
        <taxon>Ascomycota</taxon>
        <taxon>Pezizomycotina</taxon>
        <taxon>Lecanoromycetes</taxon>
        <taxon>OSLEUM clade</taxon>
        <taxon>Lecanoromycetidae</taxon>
        <taxon>Lecanorales</taxon>
        <taxon>Lecanorineae</taxon>
        <taxon>Parmeliaceae</taxon>
        <taxon>Letharia</taxon>
    </lineage>
</organism>
<dbReference type="AlphaFoldDB" id="A0A8H6L866"/>
<dbReference type="Proteomes" id="UP000578531">
    <property type="component" value="Unassembled WGS sequence"/>
</dbReference>
<dbReference type="GeneID" id="59284268"/>
<comment type="caution">
    <text evidence="1">The sequence shown here is derived from an EMBL/GenBank/DDBJ whole genome shotgun (WGS) entry which is preliminary data.</text>
</comment>
<proteinExistence type="predicted"/>
<dbReference type="PANTHER" id="PTHR35043">
    <property type="entry name" value="TRANSCRIPTION FACTOR DOMAIN-CONTAINING PROTEIN"/>
    <property type="match status" value="1"/>
</dbReference>
<dbReference type="OrthoDB" id="3061561at2759"/>
<name>A0A8H6L866_9LECA</name>
<dbReference type="PANTHER" id="PTHR35043:SF9">
    <property type="match status" value="1"/>
</dbReference>
<dbReference type="RefSeq" id="XP_037168621.1">
    <property type="nucleotide sequence ID" value="XM_037304528.1"/>
</dbReference>
<reference evidence="1 2" key="1">
    <citation type="journal article" date="2020" name="Genomics">
        <title>Complete, high-quality genomes from long-read metagenomic sequencing of two wolf lichen thalli reveals enigmatic genome architecture.</title>
        <authorList>
            <person name="McKenzie S.K."/>
            <person name="Walston R.F."/>
            <person name="Allen J.L."/>
        </authorList>
    </citation>
    <scope>NUCLEOTIDE SEQUENCE [LARGE SCALE GENOMIC DNA]</scope>
    <source>
        <strain evidence="1">WasteWater2</strain>
    </source>
</reference>
<sequence length="136" mass="15684">MIAYTAWYQRRQAFSIMHKVNKAFALPNPPSIAKKAVTGFKGVFMPRNQEPVRPLKFQETFPNPRDSYLPKTVRLGFLVRLMEYLIMLSEHEIGRNVIPNLSEEEIESKSKANGLAKALVCIQALWFIAQCLTRRM</sequence>
<gene>
    <name evidence="1" type="ORF">HO173_002596</name>
</gene>
<evidence type="ECO:0000313" key="1">
    <source>
        <dbReference type="EMBL" id="KAF6239334.1"/>
    </source>
</evidence>
<accession>A0A8H6L866</accession>
<keyword evidence="2" id="KW-1185">Reference proteome</keyword>
<evidence type="ECO:0000313" key="2">
    <source>
        <dbReference type="Proteomes" id="UP000578531"/>
    </source>
</evidence>
<protein>
    <submittedName>
        <fullName evidence="1">Uncharacterized protein</fullName>
    </submittedName>
</protein>